<evidence type="ECO:0000313" key="3">
    <source>
        <dbReference type="EMBL" id="PIZ41954.1"/>
    </source>
</evidence>
<dbReference type="Pfam" id="PF09723">
    <property type="entry name" value="Zn_ribbon_8"/>
    <property type="match status" value="1"/>
</dbReference>
<dbReference type="NCBIfam" id="TIGR02605">
    <property type="entry name" value="CxxC_CxxC_SSSS"/>
    <property type="match status" value="1"/>
</dbReference>
<dbReference type="SMART" id="SM00834">
    <property type="entry name" value="CxxC_CXXC_SSSS"/>
    <property type="match status" value="1"/>
</dbReference>
<proteinExistence type="predicted"/>
<dbReference type="InterPro" id="IPR013429">
    <property type="entry name" value="Regulatory_FmdB_Zinc_ribbon"/>
</dbReference>
<gene>
    <name evidence="3" type="ORF">COY37_01335</name>
</gene>
<evidence type="ECO:0000256" key="1">
    <source>
        <dbReference type="SAM" id="MobiDB-lite"/>
    </source>
</evidence>
<protein>
    <submittedName>
        <fullName evidence="3">FmdB family transcriptional regulator</fullName>
    </submittedName>
</protein>
<dbReference type="RefSeq" id="WP_353682420.1">
    <property type="nucleotide sequence ID" value="NZ_MNXI01000040.1"/>
</dbReference>
<dbReference type="Proteomes" id="UP000230956">
    <property type="component" value="Unassembled WGS sequence"/>
</dbReference>
<dbReference type="EMBL" id="PFNG01000036">
    <property type="protein sequence ID" value="PIZ41954.1"/>
    <property type="molecule type" value="Genomic_DNA"/>
</dbReference>
<dbReference type="AlphaFoldDB" id="A0A2M7TAG7"/>
<comment type="caution">
    <text evidence="3">The sequence shown here is derived from an EMBL/GenBank/DDBJ whole genome shotgun (WGS) entry which is preliminary data.</text>
</comment>
<organism evidence="3 4">
    <name type="scientific">Candidatus Aquicultor secundus</name>
    <dbReference type="NCBI Taxonomy" id="1973895"/>
    <lineage>
        <taxon>Bacteria</taxon>
        <taxon>Bacillati</taxon>
        <taxon>Actinomycetota</taxon>
        <taxon>Candidatus Aquicultoria</taxon>
        <taxon>Candidatus Aquicultorales</taxon>
        <taxon>Candidatus Aquicultoraceae</taxon>
        <taxon>Candidatus Aquicultor</taxon>
    </lineage>
</organism>
<sequence>MPIYEFRCNKCGTKFEKLMSASNGRTPECPGCGCADVKKLFSSFGFSSGSKTSFGDGCGSCSSSNCSTCGK</sequence>
<reference evidence="4" key="1">
    <citation type="submission" date="2017-09" db="EMBL/GenBank/DDBJ databases">
        <title>Depth-based differentiation of microbial function through sediment-hosted aquifers and enrichment of novel symbionts in the deep terrestrial subsurface.</title>
        <authorList>
            <person name="Probst A.J."/>
            <person name="Ladd B."/>
            <person name="Jarett J.K."/>
            <person name="Geller-Mcgrath D.E."/>
            <person name="Sieber C.M.K."/>
            <person name="Emerson J.B."/>
            <person name="Anantharaman K."/>
            <person name="Thomas B.C."/>
            <person name="Malmstrom R."/>
            <person name="Stieglmeier M."/>
            <person name="Klingl A."/>
            <person name="Woyke T."/>
            <person name="Ryan C.M."/>
            <person name="Banfield J.F."/>
        </authorList>
    </citation>
    <scope>NUCLEOTIDE SEQUENCE [LARGE SCALE GENOMIC DNA]</scope>
</reference>
<evidence type="ECO:0000313" key="4">
    <source>
        <dbReference type="Proteomes" id="UP000230956"/>
    </source>
</evidence>
<feature type="region of interest" description="Disordered" evidence="1">
    <location>
        <begin position="48"/>
        <end position="71"/>
    </location>
</feature>
<feature type="domain" description="Putative regulatory protein FmdB zinc ribbon" evidence="2">
    <location>
        <begin position="1"/>
        <end position="42"/>
    </location>
</feature>
<name>A0A2M7TAG7_9ACTN</name>
<evidence type="ECO:0000259" key="2">
    <source>
        <dbReference type="SMART" id="SM00834"/>
    </source>
</evidence>
<accession>A0A2M7TAG7</accession>